<organism evidence="3 4">
    <name type="scientific">Lentzea albidocapillata</name>
    <dbReference type="NCBI Taxonomy" id="40571"/>
    <lineage>
        <taxon>Bacteria</taxon>
        <taxon>Bacillati</taxon>
        <taxon>Actinomycetota</taxon>
        <taxon>Actinomycetes</taxon>
        <taxon>Pseudonocardiales</taxon>
        <taxon>Pseudonocardiaceae</taxon>
        <taxon>Lentzea</taxon>
    </lineage>
</organism>
<accession>A0A1W2CKK7</accession>
<feature type="domain" description="DUF3592" evidence="2">
    <location>
        <begin position="5"/>
        <end position="60"/>
    </location>
</feature>
<dbReference type="Pfam" id="PF12158">
    <property type="entry name" value="DUF3592"/>
    <property type="match status" value="1"/>
</dbReference>
<evidence type="ECO:0000259" key="2">
    <source>
        <dbReference type="Pfam" id="PF12158"/>
    </source>
</evidence>
<dbReference type="EMBL" id="FWYC01000005">
    <property type="protein sequence ID" value="SMC85765.1"/>
    <property type="molecule type" value="Genomic_DNA"/>
</dbReference>
<reference evidence="4" key="1">
    <citation type="submission" date="2017-04" db="EMBL/GenBank/DDBJ databases">
        <authorList>
            <person name="Varghese N."/>
            <person name="Submissions S."/>
        </authorList>
    </citation>
    <scope>NUCLEOTIDE SEQUENCE [LARGE SCALE GENOMIC DNA]</scope>
    <source>
        <strain evidence="4">DSM 44073</strain>
    </source>
</reference>
<gene>
    <name evidence="3" type="ORF">SAMN05660733_02162</name>
</gene>
<sequence>MSCDRESPTARPIFRFTTLEGHEVEVTSKYGETNPPQPGDRVTILYTPQKPQHAVINTGGQRGSTMGWALTAVGLVLVTLGVLAALDIL</sequence>
<feature type="transmembrane region" description="Helical" evidence="1">
    <location>
        <begin position="66"/>
        <end position="86"/>
    </location>
</feature>
<evidence type="ECO:0000313" key="3">
    <source>
        <dbReference type="EMBL" id="SMC85765.1"/>
    </source>
</evidence>
<proteinExistence type="predicted"/>
<dbReference type="Proteomes" id="UP000192840">
    <property type="component" value="Unassembled WGS sequence"/>
</dbReference>
<dbReference type="InterPro" id="IPR021994">
    <property type="entry name" value="DUF3592"/>
</dbReference>
<evidence type="ECO:0000313" key="4">
    <source>
        <dbReference type="Proteomes" id="UP000192840"/>
    </source>
</evidence>
<keyword evidence="1" id="KW-1133">Transmembrane helix</keyword>
<keyword evidence="1" id="KW-0812">Transmembrane</keyword>
<name>A0A1W2CKK7_9PSEU</name>
<dbReference type="AlphaFoldDB" id="A0A1W2CKK7"/>
<keyword evidence="1" id="KW-0472">Membrane</keyword>
<protein>
    <recommendedName>
        <fullName evidence="2">DUF3592 domain-containing protein</fullName>
    </recommendedName>
</protein>
<evidence type="ECO:0000256" key="1">
    <source>
        <dbReference type="SAM" id="Phobius"/>
    </source>
</evidence>
<keyword evidence="4" id="KW-1185">Reference proteome</keyword>